<dbReference type="Proteomes" id="UP000185511">
    <property type="component" value="Chromosome"/>
</dbReference>
<dbReference type="SUPFAM" id="SSF52540">
    <property type="entry name" value="P-loop containing nucleoside triphosphate hydrolases"/>
    <property type="match status" value="1"/>
</dbReference>
<evidence type="ECO:0000259" key="6">
    <source>
        <dbReference type="PROSITE" id="PS50893"/>
    </source>
</evidence>
<dbReference type="CDD" id="cd07346">
    <property type="entry name" value="ABC_6TM_exporters"/>
    <property type="match status" value="1"/>
</dbReference>
<reference evidence="9" key="1">
    <citation type="submission" date="2016-06" db="EMBL/GenBank/DDBJ databases">
        <title>Complete genome sequence of Actinoalloteichus fjordicus DSM 46855 (=ADI127-17), type strain of the new species Actinoalloteichus fjordicus.</title>
        <authorList>
            <person name="Ruckert C."/>
            <person name="Nouioui I."/>
            <person name="Willmese J."/>
            <person name="van Wezel G."/>
            <person name="Klenk H.-P."/>
            <person name="Kalinowski J."/>
            <person name="Zotchev S.B."/>
        </authorList>
    </citation>
    <scope>NUCLEOTIDE SEQUENCE [LARGE SCALE GENOMIC DNA]</scope>
    <source>
        <strain evidence="9">ADI127-7</strain>
    </source>
</reference>
<dbReference type="SUPFAM" id="SSF90123">
    <property type="entry name" value="ABC transporter transmembrane region"/>
    <property type="match status" value="1"/>
</dbReference>
<dbReference type="InterPro" id="IPR003439">
    <property type="entry name" value="ABC_transporter-like_ATP-bd"/>
</dbReference>
<keyword evidence="2 5" id="KW-0812">Transmembrane</keyword>
<dbReference type="PROSITE" id="PS50929">
    <property type="entry name" value="ABC_TM1F"/>
    <property type="match status" value="1"/>
</dbReference>
<evidence type="ECO:0000256" key="1">
    <source>
        <dbReference type="ARBA" id="ARBA00004651"/>
    </source>
</evidence>
<name>A0AAC9PSC7_9PSEU</name>
<evidence type="ECO:0000256" key="4">
    <source>
        <dbReference type="ARBA" id="ARBA00023136"/>
    </source>
</evidence>
<feature type="transmembrane region" description="Helical" evidence="5">
    <location>
        <begin position="131"/>
        <end position="150"/>
    </location>
</feature>
<dbReference type="PANTHER" id="PTHR43394">
    <property type="entry name" value="ATP-DEPENDENT PERMEASE MDL1, MITOCHONDRIAL"/>
    <property type="match status" value="1"/>
</dbReference>
<evidence type="ECO:0000259" key="7">
    <source>
        <dbReference type="PROSITE" id="PS50929"/>
    </source>
</evidence>
<dbReference type="Gene3D" id="1.20.1560.10">
    <property type="entry name" value="ABC transporter type 1, transmembrane domain"/>
    <property type="match status" value="1"/>
</dbReference>
<feature type="transmembrane region" description="Helical" evidence="5">
    <location>
        <begin position="156"/>
        <end position="178"/>
    </location>
</feature>
<gene>
    <name evidence="8" type="ORF">UA74_13240</name>
</gene>
<comment type="subcellular location">
    <subcellularLocation>
        <location evidence="1">Cell membrane</location>
        <topology evidence="1">Multi-pass membrane protein</topology>
    </subcellularLocation>
</comment>
<dbReference type="AlphaFoldDB" id="A0AAC9PSC7"/>
<dbReference type="GO" id="GO:0016887">
    <property type="term" value="F:ATP hydrolysis activity"/>
    <property type="evidence" value="ECO:0007669"/>
    <property type="project" value="InterPro"/>
</dbReference>
<dbReference type="InterPro" id="IPR011527">
    <property type="entry name" value="ABC1_TM_dom"/>
</dbReference>
<organism evidence="8 9">
    <name type="scientific">Actinoalloteichus fjordicus</name>
    <dbReference type="NCBI Taxonomy" id="1612552"/>
    <lineage>
        <taxon>Bacteria</taxon>
        <taxon>Bacillati</taxon>
        <taxon>Actinomycetota</taxon>
        <taxon>Actinomycetes</taxon>
        <taxon>Pseudonocardiales</taxon>
        <taxon>Pseudonocardiaceae</taxon>
        <taxon>Actinoalloteichus</taxon>
    </lineage>
</organism>
<dbReference type="Pfam" id="PF00664">
    <property type="entry name" value="ABC_membrane"/>
    <property type="match status" value="1"/>
</dbReference>
<protein>
    <submittedName>
        <fullName evidence="8">ABC-type multidrug transport system, ATPase and permease component</fullName>
    </submittedName>
</protein>
<keyword evidence="3 5" id="KW-1133">Transmembrane helix</keyword>
<dbReference type="RefSeq" id="WP_075764471.1">
    <property type="nucleotide sequence ID" value="NZ_CP016076.1"/>
</dbReference>
<proteinExistence type="predicted"/>
<keyword evidence="4 5" id="KW-0472">Membrane</keyword>
<dbReference type="PROSITE" id="PS50893">
    <property type="entry name" value="ABC_TRANSPORTER_2"/>
    <property type="match status" value="1"/>
</dbReference>
<feature type="transmembrane region" description="Helical" evidence="5">
    <location>
        <begin position="54"/>
        <end position="75"/>
    </location>
</feature>
<evidence type="ECO:0000313" key="8">
    <source>
        <dbReference type="EMBL" id="APU14706.1"/>
    </source>
</evidence>
<dbReference type="GO" id="GO:0005886">
    <property type="term" value="C:plasma membrane"/>
    <property type="evidence" value="ECO:0007669"/>
    <property type="project" value="UniProtKB-SubCell"/>
</dbReference>
<dbReference type="PANTHER" id="PTHR43394:SF1">
    <property type="entry name" value="ATP-BINDING CASSETTE SUB-FAMILY B MEMBER 10, MITOCHONDRIAL"/>
    <property type="match status" value="1"/>
</dbReference>
<dbReference type="InterPro" id="IPR036640">
    <property type="entry name" value="ABC1_TM_sf"/>
</dbReference>
<evidence type="ECO:0000256" key="5">
    <source>
        <dbReference type="SAM" id="Phobius"/>
    </source>
</evidence>
<evidence type="ECO:0000256" key="2">
    <source>
        <dbReference type="ARBA" id="ARBA00022692"/>
    </source>
</evidence>
<keyword evidence="9" id="KW-1185">Reference proteome</keyword>
<dbReference type="Gene3D" id="3.40.50.300">
    <property type="entry name" value="P-loop containing nucleotide triphosphate hydrolases"/>
    <property type="match status" value="1"/>
</dbReference>
<dbReference type="GO" id="GO:0015421">
    <property type="term" value="F:ABC-type oligopeptide transporter activity"/>
    <property type="evidence" value="ECO:0007669"/>
    <property type="project" value="TreeGrafter"/>
</dbReference>
<dbReference type="GO" id="GO:0005524">
    <property type="term" value="F:ATP binding"/>
    <property type="evidence" value="ECO:0007669"/>
    <property type="project" value="InterPro"/>
</dbReference>
<feature type="domain" description="ABC transporter" evidence="6">
    <location>
        <begin position="324"/>
        <end position="603"/>
    </location>
</feature>
<dbReference type="Pfam" id="PF00005">
    <property type="entry name" value="ABC_tran"/>
    <property type="match status" value="1"/>
</dbReference>
<dbReference type="EMBL" id="CP016076">
    <property type="protein sequence ID" value="APU14706.1"/>
    <property type="molecule type" value="Genomic_DNA"/>
</dbReference>
<dbReference type="KEGG" id="acad:UA74_13240"/>
<sequence length="603" mass="61855">MTPGGLLRRAVGRHRRRVAVGVAGLSTHQAAETMVPVAIGLVIDRAVVTGDGGVLTWSVVALAALFLTLTLAWRLGARSLFGAMQQETHLLRVEVAGRALDPRGAETSAPAGELLSVATGDAERASAVLDIVALVVAGSVAMVISAVVLLRIDVPLGLGVLIGVPILVVLLQFAAPLLTRRSGAQQAAVGRLSGLATDLVRGLHALRGLGAGHNAGERYRRSSADALCSTLRAATPIGVYRGSTTAASGLLLAAVAGFAGWFAVEGRIGIGELITVVGLAQFIAEPVQLFGFCGQAFAVAKASAARLVAVIDTPNRVEPGDTLLIDPPVLRLSGIEHGSLRGLDLRVDPGEFVGVVTEDARDAEALLELLSGRVPAGPPTEETRSSGAAVAVGADVVPRADVAASRRDEPGATPPSSDVALLGGVPLTALRLTELRSALLVENHHVDLFEGTLRSAVLTGRPTATAEQVAAALRASAADEVVAAHPDGLDHAVADRGATLSGGQRQRIGLTRALVADPPVLVLHDPTTAVDAVTEESIATGLARLRHGADAPTSRTTIVLTSSPVLLAHTDRVVVITDGRVRAVGTHAGLAATDERYRSGVLR</sequence>
<feature type="domain" description="ABC transmembrane type-1" evidence="7">
    <location>
        <begin position="19"/>
        <end position="298"/>
    </location>
</feature>
<dbReference type="InterPro" id="IPR039421">
    <property type="entry name" value="Type_1_exporter"/>
</dbReference>
<dbReference type="InterPro" id="IPR027417">
    <property type="entry name" value="P-loop_NTPase"/>
</dbReference>
<accession>A0AAC9PSC7</accession>
<evidence type="ECO:0000313" key="9">
    <source>
        <dbReference type="Proteomes" id="UP000185511"/>
    </source>
</evidence>
<evidence type="ECO:0000256" key="3">
    <source>
        <dbReference type="ARBA" id="ARBA00022989"/>
    </source>
</evidence>